<sequence length="147" mass="15658">MDGAGGVQRGHIAWICDPALVITAAQFSALLLDIFPVGFEHTPQPLLGRIAVMSLQRLGHVGFQRGEAFGEQGLLGWEMVVERARGDSRGFADIPDGNVVEVLLPHEVQSGLQNSLLGFPGLVPAALGVIHEDTPFRNIVMIIGGTI</sequence>
<name>A0A645DPD9_9ZZZZ</name>
<comment type="caution">
    <text evidence="1">The sequence shown here is derived from an EMBL/GenBank/DDBJ whole genome shotgun (WGS) entry which is preliminary data.</text>
</comment>
<accession>A0A645DPD9</accession>
<organism evidence="1">
    <name type="scientific">bioreactor metagenome</name>
    <dbReference type="NCBI Taxonomy" id="1076179"/>
    <lineage>
        <taxon>unclassified sequences</taxon>
        <taxon>metagenomes</taxon>
        <taxon>ecological metagenomes</taxon>
    </lineage>
</organism>
<dbReference type="EMBL" id="VSSQ01038270">
    <property type="protein sequence ID" value="MPM91166.1"/>
    <property type="molecule type" value="Genomic_DNA"/>
</dbReference>
<gene>
    <name evidence="1" type="ORF">SDC9_138293</name>
</gene>
<reference evidence="1" key="1">
    <citation type="submission" date="2019-08" db="EMBL/GenBank/DDBJ databases">
        <authorList>
            <person name="Kucharzyk K."/>
            <person name="Murdoch R.W."/>
            <person name="Higgins S."/>
            <person name="Loffler F."/>
        </authorList>
    </citation>
    <scope>NUCLEOTIDE SEQUENCE</scope>
</reference>
<evidence type="ECO:0000313" key="1">
    <source>
        <dbReference type="EMBL" id="MPM91166.1"/>
    </source>
</evidence>
<protein>
    <submittedName>
        <fullName evidence="1">Uncharacterized protein</fullName>
    </submittedName>
</protein>
<proteinExistence type="predicted"/>
<dbReference type="AlphaFoldDB" id="A0A645DPD9"/>